<evidence type="ECO:0000256" key="3">
    <source>
        <dbReference type="ARBA" id="ARBA00023125"/>
    </source>
</evidence>
<dbReference type="PANTHER" id="PTHR11019">
    <property type="entry name" value="HTH-TYPE TRANSCRIPTIONAL REGULATOR NIMR"/>
    <property type="match status" value="1"/>
</dbReference>
<keyword evidence="1" id="KW-0678">Repressor</keyword>
<keyword evidence="2" id="KW-0805">Transcription regulation</keyword>
<dbReference type="InterPro" id="IPR003313">
    <property type="entry name" value="AraC-bd"/>
</dbReference>
<name>A0A4R1Y522_ACICA</name>
<accession>A0A4R1Y522</accession>
<dbReference type="PRINTS" id="PR00032">
    <property type="entry name" value="HTHARAC"/>
</dbReference>
<evidence type="ECO:0000313" key="7">
    <source>
        <dbReference type="EMBL" id="TCM70812.1"/>
    </source>
</evidence>
<keyword evidence="5" id="KW-0804">Transcription</keyword>
<gene>
    <name evidence="7" type="ORF">EC844_10185</name>
</gene>
<dbReference type="GO" id="GO:0003700">
    <property type="term" value="F:DNA-binding transcription factor activity"/>
    <property type="evidence" value="ECO:0007669"/>
    <property type="project" value="InterPro"/>
</dbReference>
<dbReference type="AlphaFoldDB" id="A0A4R1Y522"/>
<keyword evidence="3 7" id="KW-0238">DNA-binding</keyword>
<dbReference type="InterPro" id="IPR018060">
    <property type="entry name" value="HTH_AraC"/>
</dbReference>
<feature type="domain" description="HTH araC/xylS-type" evidence="6">
    <location>
        <begin position="156"/>
        <end position="253"/>
    </location>
</feature>
<dbReference type="InterPro" id="IPR014710">
    <property type="entry name" value="RmlC-like_jellyroll"/>
</dbReference>
<keyword evidence="8" id="KW-1185">Reference proteome</keyword>
<dbReference type="SMART" id="SM00342">
    <property type="entry name" value="HTH_ARAC"/>
    <property type="match status" value="1"/>
</dbReference>
<dbReference type="Pfam" id="PF12833">
    <property type="entry name" value="HTH_18"/>
    <property type="match status" value="1"/>
</dbReference>
<evidence type="ECO:0000256" key="2">
    <source>
        <dbReference type="ARBA" id="ARBA00023015"/>
    </source>
</evidence>
<proteinExistence type="predicted"/>
<dbReference type="Gene3D" id="1.10.10.60">
    <property type="entry name" value="Homeodomain-like"/>
    <property type="match status" value="1"/>
</dbReference>
<keyword evidence="4" id="KW-0010">Activator</keyword>
<dbReference type="Pfam" id="PF02311">
    <property type="entry name" value="AraC_binding"/>
    <property type="match status" value="1"/>
</dbReference>
<dbReference type="InterPro" id="IPR020449">
    <property type="entry name" value="Tscrpt_reg_AraC-type_HTH"/>
</dbReference>
<dbReference type="OrthoDB" id="9804543at2"/>
<dbReference type="Proteomes" id="UP000294963">
    <property type="component" value="Unassembled WGS sequence"/>
</dbReference>
<comment type="caution">
    <text evidence="7">The sequence shown here is derived from an EMBL/GenBank/DDBJ whole genome shotgun (WGS) entry which is preliminary data.</text>
</comment>
<evidence type="ECO:0000313" key="8">
    <source>
        <dbReference type="Proteomes" id="UP000294963"/>
    </source>
</evidence>
<dbReference type="PROSITE" id="PS01124">
    <property type="entry name" value="HTH_ARAC_FAMILY_2"/>
    <property type="match status" value="1"/>
</dbReference>
<dbReference type="SUPFAM" id="SSF46689">
    <property type="entry name" value="Homeodomain-like"/>
    <property type="match status" value="1"/>
</dbReference>
<dbReference type="CDD" id="cd06124">
    <property type="entry name" value="cupin_NimR-like_N"/>
    <property type="match status" value="1"/>
</dbReference>
<dbReference type="GO" id="GO:0043565">
    <property type="term" value="F:sequence-specific DNA binding"/>
    <property type="evidence" value="ECO:0007669"/>
    <property type="project" value="InterPro"/>
</dbReference>
<dbReference type="EMBL" id="SLVJ01000001">
    <property type="protein sequence ID" value="TCM70812.1"/>
    <property type="molecule type" value="Genomic_DNA"/>
</dbReference>
<dbReference type="Gene3D" id="2.60.120.10">
    <property type="entry name" value="Jelly Rolls"/>
    <property type="match status" value="1"/>
</dbReference>
<evidence type="ECO:0000256" key="4">
    <source>
        <dbReference type="ARBA" id="ARBA00023159"/>
    </source>
</evidence>
<dbReference type="SUPFAM" id="SSF51182">
    <property type="entry name" value="RmlC-like cupins"/>
    <property type="match status" value="1"/>
</dbReference>
<evidence type="ECO:0000259" key="6">
    <source>
        <dbReference type="PROSITE" id="PS01124"/>
    </source>
</evidence>
<dbReference type="InterPro" id="IPR009057">
    <property type="entry name" value="Homeodomain-like_sf"/>
</dbReference>
<dbReference type="InterPro" id="IPR011051">
    <property type="entry name" value="RmlC_Cupin_sf"/>
</dbReference>
<dbReference type="FunFam" id="1.10.10.60:FF:000132">
    <property type="entry name" value="AraC family transcriptional regulator"/>
    <property type="match status" value="1"/>
</dbReference>
<organism evidence="7 8">
    <name type="scientific">Acinetobacter calcoaceticus</name>
    <dbReference type="NCBI Taxonomy" id="471"/>
    <lineage>
        <taxon>Bacteria</taxon>
        <taxon>Pseudomonadati</taxon>
        <taxon>Pseudomonadota</taxon>
        <taxon>Gammaproteobacteria</taxon>
        <taxon>Moraxellales</taxon>
        <taxon>Moraxellaceae</taxon>
        <taxon>Acinetobacter</taxon>
        <taxon>Acinetobacter calcoaceticus/baumannii complex</taxon>
    </lineage>
</organism>
<dbReference type="PANTHER" id="PTHR11019:SF159">
    <property type="entry name" value="TRANSCRIPTIONAL REGULATOR-RELATED"/>
    <property type="match status" value="1"/>
</dbReference>
<sequence length="260" mass="29645">MGQDFHHGYADYPIYAFSKNYPHGHVEDWHHHQRIQLIHTLTGVLRVQTEHGIWICPPGRGVWIPAHQPHALLISGQVKVRGVLIEPLSRADLVDECLVVSISPLIRELMSAALEIQTAVLPHSRNERLLELILDEVRWLPTLPFNLPEPKTPSLVQFCQHVREHLAEAWPLDAAAAQLHMSSKTLARYFQKETGMNFAQWIRQAKLMQAMTDLALNKPILSIALDLGYESPSAFSAMFKRETTMTPSEYIAQFEIMNRP</sequence>
<evidence type="ECO:0000256" key="5">
    <source>
        <dbReference type="ARBA" id="ARBA00023163"/>
    </source>
</evidence>
<protein>
    <submittedName>
        <fullName evidence="7">AraC-like DNA-binding protein</fullName>
    </submittedName>
</protein>
<reference evidence="7 8" key="1">
    <citation type="submission" date="2019-03" db="EMBL/GenBank/DDBJ databases">
        <title>Genomic analyses of the natural microbiome of Caenorhabditis elegans.</title>
        <authorList>
            <person name="Samuel B."/>
        </authorList>
    </citation>
    <scope>NUCLEOTIDE SEQUENCE [LARGE SCALE GENOMIC DNA]</scope>
    <source>
        <strain evidence="7 8">JUb89</strain>
    </source>
</reference>
<evidence type="ECO:0000256" key="1">
    <source>
        <dbReference type="ARBA" id="ARBA00022491"/>
    </source>
</evidence>